<evidence type="ECO:0000256" key="2">
    <source>
        <dbReference type="ARBA" id="ARBA00008974"/>
    </source>
</evidence>
<feature type="region of interest" description="Disordered" evidence="8">
    <location>
        <begin position="552"/>
        <end position="575"/>
    </location>
</feature>
<dbReference type="FunFam" id="1.10.4160.10:FF:000005">
    <property type="entry name" value="Thiamine transporter"/>
    <property type="match status" value="1"/>
</dbReference>
<evidence type="ECO:0000256" key="5">
    <source>
        <dbReference type="ARBA" id="ARBA00022692"/>
    </source>
</evidence>
<dbReference type="GO" id="GO:0015888">
    <property type="term" value="P:thiamine transport"/>
    <property type="evidence" value="ECO:0007669"/>
    <property type="project" value="UniProtKB-ARBA"/>
</dbReference>
<reference evidence="10" key="4">
    <citation type="submission" date="2025-08" db="UniProtKB">
        <authorList>
            <consortium name="RefSeq"/>
        </authorList>
    </citation>
    <scope>IDENTIFICATION</scope>
    <source>
        <strain evidence="10">CBS432</strain>
    </source>
</reference>
<proteinExistence type="inferred from homology"/>
<reference evidence="10" key="1">
    <citation type="journal article" date="2017" name="Nat. Genet.">
        <title>Contrasting evolutionary genome dynamics between domesticated and wild yeasts.</title>
        <authorList>
            <person name="Yue J.X."/>
            <person name="Li J."/>
            <person name="Aigrain L."/>
            <person name="Hallin J."/>
            <person name="Persson K."/>
            <person name="Oliver K."/>
            <person name="Bergstrom A."/>
            <person name="Coupland P."/>
            <person name="Warringer J."/>
            <person name="Lagomarsino M.C."/>
            <person name="Fischer G."/>
            <person name="Durbin R."/>
            <person name="Liti G."/>
        </authorList>
    </citation>
    <scope>NUCLEOTIDE SEQUENCE</scope>
    <source>
        <strain evidence="10">CBS432</strain>
    </source>
</reference>
<keyword evidence="7 9" id="KW-0472">Membrane</keyword>
<organism evidence="10">
    <name type="scientific">Saccharomyces paradoxus</name>
    <name type="common">Yeast</name>
    <name type="synonym">Saccharomyces douglasii</name>
    <dbReference type="NCBI Taxonomy" id="27291"/>
    <lineage>
        <taxon>Eukaryota</taxon>
        <taxon>Fungi</taxon>
        <taxon>Dikarya</taxon>
        <taxon>Ascomycota</taxon>
        <taxon>Saccharomycotina</taxon>
        <taxon>Saccharomycetes</taxon>
        <taxon>Saccharomycetales</taxon>
        <taxon>Saccharomycetaceae</taxon>
        <taxon>Saccharomyces</taxon>
    </lineage>
</organism>
<evidence type="ECO:0000256" key="7">
    <source>
        <dbReference type="ARBA" id="ARBA00023136"/>
    </source>
</evidence>
<accession>A0A8B8UZX9</accession>
<feature type="transmembrane region" description="Helical" evidence="9">
    <location>
        <begin position="443"/>
        <end position="464"/>
    </location>
</feature>
<dbReference type="PANTHER" id="PTHR30618:SF15">
    <property type="entry name" value="NICOTINAMIDE RIBOSIDE TRANSPORTER 1-RELATED"/>
    <property type="match status" value="1"/>
</dbReference>
<comment type="similarity">
    <text evidence="2">Belongs to the purine-cytosine permease (2.A.39) family.</text>
</comment>
<evidence type="ECO:0000256" key="9">
    <source>
        <dbReference type="SAM" id="Phobius"/>
    </source>
</evidence>
<evidence type="ECO:0000313" key="10">
    <source>
        <dbReference type="RefSeq" id="XP_033769322.1"/>
    </source>
</evidence>
<dbReference type="GO" id="GO:0005886">
    <property type="term" value="C:plasma membrane"/>
    <property type="evidence" value="ECO:0007669"/>
    <property type="project" value="TreeGrafter"/>
</dbReference>
<dbReference type="CDD" id="cd11482">
    <property type="entry name" value="SLC-NCS1sbd_NRT1-like"/>
    <property type="match status" value="1"/>
</dbReference>
<dbReference type="KEGG" id="spao:SPAR_O03180"/>
<feature type="transmembrane region" description="Helical" evidence="9">
    <location>
        <begin position="112"/>
        <end position="133"/>
    </location>
</feature>
<feature type="transmembrane region" description="Helical" evidence="9">
    <location>
        <begin position="484"/>
        <end position="504"/>
    </location>
</feature>
<reference evidence="10" key="2">
    <citation type="submission" date="2020-01" db="EMBL/GenBank/DDBJ databases">
        <title>Population-level Yeast Reference Genomes.</title>
        <authorList>
            <person name="Yue J.-X."/>
        </authorList>
    </citation>
    <scope>NUCLEOTIDE SEQUENCE</scope>
    <source>
        <strain evidence="10">CBS432</strain>
    </source>
</reference>
<reference evidence="10" key="3">
    <citation type="submission" date="2025-07" db="EMBL/GenBank/DDBJ databases">
        <authorList>
            <consortium name="NCBI Genome Project"/>
        </authorList>
    </citation>
    <scope>NUCLEOTIDE SEQUENCE</scope>
    <source>
        <strain evidence="10">CBS432</strain>
    </source>
</reference>
<evidence type="ECO:0000256" key="8">
    <source>
        <dbReference type="SAM" id="MobiDB-lite"/>
    </source>
</evidence>
<dbReference type="InterPro" id="IPR001248">
    <property type="entry name" value="Pur-cyt_permease"/>
</dbReference>
<protein>
    <submittedName>
        <fullName evidence="10">Thiamine transporter</fullName>
    </submittedName>
</protein>
<dbReference type="NCBIfam" id="TIGR00800">
    <property type="entry name" value="ncs1"/>
    <property type="match status" value="1"/>
</dbReference>
<gene>
    <name evidence="10" type="primary">THI72</name>
    <name evidence="10" type="ORF">SPAR_O03180</name>
</gene>
<feature type="transmembrane region" description="Helical" evidence="9">
    <location>
        <begin position="274"/>
        <end position="301"/>
    </location>
</feature>
<feature type="transmembrane region" description="Helical" evidence="9">
    <location>
        <begin position="197"/>
        <end position="217"/>
    </location>
</feature>
<dbReference type="GO" id="GO:1903089">
    <property type="term" value="F:5-amino-1-ribofuranosylimidazole-4-carboxamide transmembrane transporter activity"/>
    <property type="evidence" value="ECO:0007669"/>
    <property type="project" value="UniProtKB-ARBA"/>
</dbReference>
<evidence type="ECO:0000256" key="3">
    <source>
        <dbReference type="ARBA" id="ARBA00022448"/>
    </source>
</evidence>
<dbReference type="GO" id="GO:0015205">
    <property type="term" value="F:nucleobase transmembrane transporter activity"/>
    <property type="evidence" value="ECO:0007669"/>
    <property type="project" value="TreeGrafter"/>
</dbReference>
<dbReference type="Gene3D" id="1.10.4160.10">
    <property type="entry name" value="Hydantoin permease"/>
    <property type="match status" value="1"/>
</dbReference>
<dbReference type="InterPro" id="IPR045225">
    <property type="entry name" value="Uracil/uridine/allantoin_perm"/>
</dbReference>
<comment type="subcellular location">
    <subcellularLocation>
        <location evidence="1">Membrane</location>
        <topology evidence="1">Multi-pass membrane protein</topology>
    </subcellularLocation>
</comment>
<feature type="transmembrane region" description="Helical" evidence="9">
    <location>
        <begin position="395"/>
        <end position="415"/>
    </location>
</feature>
<dbReference type="OrthoDB" id="2018619at2759"/>
<dbReference type="RefSeq" id="XP_033769322.1">
    <property type="nucleotide sequence ID" value="XM_033913431.1"/>
</dbReference>
<feature type="transmembrane region" description="Helical" evidence="9">
    <location>
        <begin position="78"/>
        <end position="100"/>
    </location>
</feature>
<dbReference type="Pfam" id="PF02133">
    <property type="entry name" value="Transp_cyt_pur"/>
    <property type="match status" value="1"/>
</dbReference>
<keyword evidence="3" id="KW-0813">Transport</keyword>
<evidence type="ECO:0000256" key="4">
    <source>
        <dbReference type="ARBA" id="ARBA00022553"/>
    </source>
</evidence>
<keyword evidence="6 9" id="KW-1133">Transmembrane helix</keyword>
<dbReference type="PANTHER" id="PTHR30618">
    <property type="entry name" value="NCS1 FAMILY PURINE/PYRIMIDINE TRANSPORTER"/>
    <property type="match status" value="1"/>
</dbReference>
<keyword evidence="4" id="KW-0597">Phosphoprotein</keyword>
<evidence type="ECO:0000256" key="1">
    <source>
        <dbReference type="ARBA" id="ARBA00004141"/>
    </source>
</evidence>
<feature type="transmembrane region" description="Helical" evidence="9">
    <location>
        <begin position="174"/>
        <end position="190"/>
    </location>
</feature>
<keyword evidence="5 9" id="KW-0812">Transmembrane</keyword>
<dbReference type="AlphaFoldDB" id="A0A8B8UZX9"/>
<dbReference type="GeneID" id="54633747"/>
<dbReference type="VEuPathDB" id="FungiDB:SPAR_O03180"/>
<feature type="transmembrane region" description="Helical" evidence="9">
    <location>
        <begin position="48"/>
        <end position="72"/>
    </location>
</feature>
<name>A0A8B8UZX9_SACPA</name>
<dbReference type="InterPro" id="IPR012681">
    <property type="entry name" value="NCS1"/>
</dbReference>
<feature type="transmembrane region" description="Helical" evidence="9">
    <location>
        <begin position="372"/>
        <end position="389"/>
    </location>
</feature>
<sequence>MSFGAKVSKFLRFLEIPAKDRASVNFLRNPDLQPIKSANQTWGFWSNFAYWGVLSFNVGMWIGGSSALTVGLSYSETIGAFIIADILTIMFALANSCPGYDWKVGFTLAQRFVFGIYGSALGIIVRILMSIVYYGSNAWLGGLCVNMILDSWSHHYLHLPNTLSSKVAMTTKELIGFIIFHVLTAFCYFMKPYHMNYILIWSCVGTFFSMLGMVIYLTKNAHGVGDLFTSTKSTATGSAKAWAWVYTISYWYGSVSPGCTNQSDFSRFGSSNCAIWTGTIVALLIPATLIPVFGIIGASACEKLYGQTFWMPMDIFDNWLTTNYSAGARAGTFFCGLCFVMSQISYTISNCGFASGMDLAGLLPKYVDIKRGAIFAACVSWACLPWNFYNSSSTFLTVMSSFGVVMTPIITVMICDNFLIRKRQYSVTNAFVLNGEYYYTKGVNWRAIVAWVCGMAPGLPGIAWEVNNDYFHNTGIINFFYGDSFFSFLISFFVYWGLCTFFPFKITVKHDDKDYYGAFTDEEARKKGMVPYSEISEEEIRAYTLGECYTTGHEYQPESSDDQQPELIKTSSENTKVFEIVHQKDNEKESSTSSEQIA</sequence>
<evidence type="ECO:0000256" key="6">
    <source>
        <dbReference type="ARBA" id="ARBA00022989"/>
    </source>
</evidence>